<accession>A0ABP6TLK0</accession>
<comment type="caution">
    <text evidence="2">The sequence shown here is derived from an EMBL/GenBank/DDBJ whole genome shotgun (WGS) entry which is preliminary data.</text>
</comment>
<sequence>MDGVEGQSAPDTTTNTNGDAMTETPEKSPAVYRLLPRLAEYQQLTPNSWDLRQLKRWQRLGAEEDRPVQFRAEWAGERNWPKGDFPSGYPGAPILSRRLIDRFGGDALRTAGTLLPVDIEGAKGDEYHLLLVEQVVDCLDLRRSSKPKKLNGEVKNAVYRTDALPAHLPAFRLPQFAGAVQWNGWAAERLVELTGDQIEARLCWSESPTAVPHPDPWGL</sequence>
<organism evidence="2 3">
    <name type="scientific">Streptomyces prasinosporus</name>
    <dbReference type="NCBI Taxonomy" id="68256"/>
    <lineage>
        <taxon>Bacteria</taxon>
        <taxon>Bacillati</taxon>
        <taxon>Actinomycetota</taxon>
        <taxon>Actinomycetes</taxon>
        <taxon>Kitasatosporales</taxon>
        <taxon>Streptomycetaceae</taxon>
        <taxon>Streptomyces</taxon>
        <taxon>Streptomyces albogriseolus group</taxon>
    </lineage>
</organism>
<evidence type="ECO:0000313" key="3">
    <source>
        <dbReference type="Proteomes" id="UP001501455"/>
    </source>
</evidence>
<name>A0ABP6TLK0_9ACTN</name>
<keyword evidence="3" id="KW-1185">Reference proteome</keyword>
<protein>
    <submittedName>
        <fullName evidence="2">Uncharacterized protein</fullName>
    </submittedName>
</protein>
<evidence type="ECO:0000313" key="2">
    <source>
        <dbReference type="EMBL" id="GAA3495403.1"/>
    </source>
</evidence>
<reference evidence="3" key="1">
    <citation type="journal article" date="2019" name="Int. J. Syst. Evol. Microbiol.">
        <title>The Global Catalogue of Microorganisms (GCM) 10K type strain sequencing project: providing services to taxonomists for standard genome sequencing and annotation.</title>
        <authorList>
            <consortium name="The Broad Institute Genomics Platform"/>
            <consortium name="The Broad Institute Genome Sequencing Center for Infectious Disease"/>
            <person name="Wu L."/>
            <person name="Ma J."/>
        </authorList>
    </citation>
    <scope>NUCLEOTIDE SEQUENCE [LARGE SCALE GENOMIC DNA]</scope>
    <source>
        <strain evidence="3">JCM 4816</strain>
    </source>
</reference>
<evidence type="ECO:0000256" key="1">
    <source>
        <dbReference type="SAM" id="MobiDB-lite"/>
    </source>
</evidence>
<feature type="region of interest" description="Disordered" evidence="1">
    <location>
        <begin position="1"/>
        <end position="29"/>
    </location>
</feature>
<dbReference type="Proteomes" id="UP001501455">
    <property type="component" value="Unassembled WGS sequence"/>
</dbReference>
<feature type="compositionally biased region" description="Polar residues" evidence="1">
    <location>
        <begin position="9"/>
        <end position="19"/>
    </location>
</feature>
<gene>
    <name evidence="2" type="ORF">GCM10019016_025030</name>
</gene>
<dbReference type="EMBL" id="BAAAXF010000018">
    <property type="protein sequence ID" value="GAA3495403.1"/>
    <property type="molecule type" value="Genomic_DNA"/>
</dbReference>
<proteinExistence type="predicted"/>